<keyword evidence="2" id="KW-0597">Phosphoprotein</keyword>
<keyword evidence="6" id="KW-0418">Kinase</keyword>
<evidence type="ECO:0000256" key="4">
    <source>
        <dbReference type="ARBA" id="ARBA00022723"/>
    </source>
</evidence>
<evidence type="ECO:0000256" key="3">
    <source>
        <dbReference type="ARBA" id="ARBA00022679"/>
    </source>
</evidence>
<dbReference type="InterPro" id="IPR029016">
    <property type="entry name" value="GAF-like_dom_sf"/>
</dbReference>
<dbReference type="InterPro" id="IPR003018">
    <property type="entry name" value="GAF"/>
</dbReference>
<dbReference type="InterPro" id="IPR036457">
    <property type="entry name" value="PPM-type-like_dom_sf"/>
</dbReference>
<dbReference type="SUPFAM" id="SSF81606">
    <property type="entry name" value="PP2C-like"/>
    <property type="match status" value="1"/>
</dbReference>
<feature type="domain" description="PPM-type phosphatase" evidence="18">
    <location>
        <begin position="240"/>
        <end position="449"/>
    </location>
</feature>
<dbReference type="SMART" id="SM00065">
    <property type="entry name" value="GAF"/>
    <property type="match status" value="1"/>
</dbReference>
<dbReference type="EMBL" id="BLAE01000070">
    <property type="protein sequence ID" value="GES15114.1"/>
    <property type="molecule type" value="Genomic_DNA"/>
</dbReference>
<evidence type="ECO:0000256" key="1">
    <source>
        <dbReference type="ARBA" id="ARBA00013081"/>
    </source>
</evidence>
<dbReference type="CDD" id="cd16936">
    <property type="entry name" value="HATPase_RsbW-like"/>
    <property type="match status" value="1"/>
</dbReference>
<evidence type="ECO:0000313" key="19">
    <source>
        <dbReference type="EMBL" id="GES15114.1"/>
    </source>
</evidence>
<dbReference type="FunFam" id="3.30.450.40:FF:000035">
    <property type="entry name" value="PAS sensor protein"/>
    <property type="match status" value="1"/>
</dbReference>
<evidence type="ECO:0000256" key="11">
    <source>
        <dbReference type="ARBA" id="ARBA00023211"/>
    </source>
</evidence>
<evidence type="ECO:0000256" key="8">
    <source>
        <dbReference type="ARBA" id="ARBA00022840"/>
    </source>
</evidence>
<dbReference type="SUPFAM" id="SSF55874">
    <property type="entry name" value="ATPase domain of HSP90 chaperone/DNA topoisomerase II/histidine kinase"/>
    <property type="match status" value="1"/>
</dbReference>
<keyword evidence="7" id="KW-0378">Hydrolase</keyword>
<keyword evidence="4" id="KW-0479">Metal-binding</keyword>
<evidence type="ECO:0000256" key="13">
    <source>
        <dbReference type="ARBA" id="ARBA00056274"/>
    </source>
</evidence>
<evidence type="ECO:0000256" key="9">
    <source>
        <dbReference type="ARBA" id="ARBA00022842"/>
    </source>
</evidence>
<evidence type="ECO:0000259" key="18">
    <source>
        <dbReference type="SMART" id="SM00331"/>
    </source>
</evidence>
<dbReference type="InterPro" id="IPR003594">
    <property type="entry name" value="HATPase_dom"/>
</dbReference>
<dbReference type="AlphaFoldDB" id="A0A5M3X1Y6"/>
<dbReference type="OrthoDB" id="118142at2"/>
<protein>
    <recommendedName>
        <fullName evidence="1">protein-serine/threonine phosphatase</fullName>
        <ecNumber evidence="1">3.1.3.16</ecNumber>
    </recommendedName>
    <alternativeName>
        <fullName evidence="15">Protein-serine/threonine phosphatase</fullName>
    </alternativeName>
    <alternativeName>
        <fullName evidence="14">Serine/threonine-protein kinase</fullName>
    </alternativeName>
</protein>
<dbReference type="GO" id="GO:0004722">
    <property type="term" value="F:protein serine/threonine phosphatase activity"/>
    <property type="evidence" value="ECO:0007669"/>
    <property type="project" value="UniProtKB-EC"/>
</dbReference>
<keyword evidence="10" id="KW-0904">Protein phosphatase</keyword>
<comment type="caution">
    <text evidence="19">The sequence shown here is derived from an EMBL/GenBank/DDBJ whole genome shotgun (WGS) entry which is preliminary data.</text>
</comment>
<dbReference type="Pfam" id="PF07228">
    <property type="entry name" value="SpoIIE"/>
    <property type="match status" value="1"/>
</dbReference>
<keyword evidence="3" id="KW-0808">Transferase</keyword>
<evidence type="ECO:0000256" key="16">
    <source>
        <dbReference type="SAM" id="MobiDB-lite"/>
    </source>
</evidence>
<evidence type="ECO:0000256" key="6">
    <source>
        <dbReference type="ARBA" id="ARBA00022777"/>
    </source>
</evidence>
<keyword evidence="11" id="KW-0464">Manganese</keyword>
<accession>A0A5M3X1Y6</accession>
<feature type="region of interest" description="Disordered" evidence="16">
    <location>
        <begin position="527"/>
        <end position="546"/>
    </location>
</feature>
<dbReference type="Gene3D" id="3.30.565.10">
    <property type="entry name" value="Histidine kinase-like ATPase, C-terminal domain"/>
    <property type="match status" value="1"/>
</dbReference>
<dbReference type="FunFam" id="3.60.40.10:FF:000005">
    <property type="entry name" value="Serine/threonine protein phosphatase"/>
    <property type="match status" value="1"/>
</dbReference>
<evidence type="ECO:0000256" key="14">
    <source>
        <dbReference type="ARBA" id="ARBA00075117"/>
    </source>
</evidence>
<evidence type="ECO:0000256" key="2">
    <source>
        <dbReference type="ARBA" id="ARBA00022553"/>
    </source>
</evidence>
<feature type="domain" description="GAF" evidence="17">
    <location>
        <begin position="28"/>
        <end position="219"/>
    </location>
</feature>
<dbReference type="Pfam" id="PF01590">
    <property type="entry name" value="GAF"/>
    <property type="match status" value="1"/>
</dbReference>
<dbReference type="InterPro" id="IPR052016">
    <property type="entry name" value="Bact_Sigma-Reg"/>
</dbReference>
<comment type="function">
    <text evidence="13">Primarily acts as an independent SigF regulator that is sensitive to the osmosensory signal, mediating the cross talk of PknD with the SigF regulon. Possesses both phosphatase and kinase activities. The kinase domain functions as a classic anti-sigma factor-like kinase to phosphorylate the anti-anti-sigma factor domain at the canonical regulatory site, and the phosphatase domain antagonizes this activity.</text>
</comment>
<keyword evidence="8" id="KW-0067">ATP-binding</keyword>
<dbReference type="Pfam" id="PF13581">
    <property type="entry name" value="HATPase_c_2"/>
    <property type="match status" value="1"/>
</dbReference>
<dbReference type="RefSeq" id="WP_155360262.1">
    <property type="nucleotide sequence ID" value="NZ_BAAAHL010000026.1"/>
</dbReference>
<dbReference type="SUPFAM" id="SSF55781">
    <property type="entry name" value="GAF domain-like"/>
    <property type="match status" value="1"/>
</dbReference>
<reference evidence="19 20" key="1">
    <citation type="submission" date="2019-10" db="EMBL/GenBank/DDBJ databases">
        <title>Whole genome shotgun sequence of Acrocarpospora macrocephala NBRC 16266.</title>
        <authorList>
            <person name="Ichikawa N."/>
            <person name="Kimura A."/>
            <person name="Kitahashi Y."/>
            <person name="Komaki H."/>
            <person name="Oguchi A."/>
        </authorList>
    </citation>
    <scope>NUCLEOTIDE SEQUENCE [LARGE SCALE GENOMIC DNA]</scope>
    <source>
        <strain evidence="19 20">NBRC 16266</strain>
    </source>
</reference>
<dbReference type="Proteomes" id="UP000331127">
    <property type="component" value="Unassembled WGS sequence"/>
</dbReference>
<dbReference type="PANTHER" id="PTHR43156">
    <property type="entry name" value="STAGE II SPORULATION PROTEIN E-RELATED"/>
    <property type="match status" value="1"/>
</dbReference>
<dbReference type="EC" id="3.1.3.16" evidence="1"/>
<comment type="catalytic activity">
    <reaction evidence="12">
        <text>O-phospho-L-seryl-[protein] + H2O = L-seryl-[protein] + phosphate</text>
        <dbReference type="Rhea" id="RHEA:20629"/>
        <dbReference type="Rhea" id="RHEA-COMP:9863"/>
        <dbReference type="Rhea" id="RHEA-COMP:11604"/>
        <dbReference type="ChEBI" id="CHEBI:15377"/>
        <dbReference type="ChEBI" id="CHEBI:29999"/>
        <dbReference type="ChEBI" id="CHEBI:43474"/>
        <dbReference type="ChEBI" id="CHEBI:83421"/>
        <dbReference type="EC" id="3.1.3.16"/>
    </reaction>
</comment>
<evidence type="ECO:0000259" key="17">
    <source>
        <dbReference type="SMART" id="SM00065"/>
    </source>
</evidence>
<dbReference type="SMART" id="SM00331">
    <property type="entry name" value="PP2C_SIG"/>
    <property type="match status" value="1"/>
</dbReference>
<dbReference type="GO" id="GO:0046872">
    <property type="term" value="F:metal ion binding"/>
    <property type="evidence" value="ECO:0007669"/>
    <property type="project" value="UniProtKB-KW"/>
</dbReference>
<dbReference type="Gene3D" id="3.30.450.40">
    <property type="match status" value="1"/>
</dbReference>
<evidence type="ECO:0000256" key="5">
    <source>
        <dbReference type="ARBA" id="ARBA00022741"/>
    </source>
</evidence>
<evidence type="ECO:0000256" key="15">
    <source>
        <dbReference type="ARBA" id="ARBA00081350"/>
    </source>
</evidence>
<dbReference type="InterPro" id="IPR001932">
    <property type="entry name" value="PPM-type_phosphatase-like_dom"/>
</dbReference>
<dbReference type="GO" id="GO:0016301">
    <property type="term" value="F:kinase activity"/>
    <property type="evidence" value="ECO:0007669"/>
    <property type="project" value="UniProtKB-KW"/>
</dbReference>
<sequence length="578" mass="62864">MNRNSVIKDPVPGDRAEWRRRSASSAHERLAFLNEASRRIGSTLDLAETGRELMDVTVPRFADTAAIMVQDRLVIDGEFPSRAADGSALVRRVAIGVAEESADDWTEAFPVGEVMVYPATLPHAQCMATSKTIMYPELDEETARLIGASLDREVVTKLLSGGSFLAVPLRARGRVLGCAVFTRRPGGQAFEEQDVAVAEELAARTAVCVDNARLYTRERRTALTLQSSLLPADLHQPLGMDIATRYLPASDLMGVGGDWFDVIPLPGCRAALVVGDVMGHGTRAAATMGQLRTAARTLASLDLPPDELLFRLSRMSQDLDPTQIATCVYAVYDPVTRACAIARAGHMPPVLIHDDGATEIIDLPACLPLGIGNEPMEMREMILPAGSVLALYTDGLVESRARDIDEGITALRRLLSIQRGDLEEMCDVTISSQRPGDERDDIALLLARVHELAPDETAFCALPADPRFVGHSRRFVRATLNAWGLGGVVDTTELIVSELVTNALKHGWPPIELRLLRGRGRTLVCEVSDGSPTPPAVRAPTSEDDTGRGLQLIKRLTYRWGTRPTPVGKIVWVELRLP</sequence>
<dbReference type="PANTHER" id="PTHR43156:SF2">
    <property type="entry name" value="STAGE II SPORULATION PROTEIN E"/>
    <property type="match status" value="1"/>
</dbReference>
<organism evidence="19 20">
    <name type="scientific">Acrocarpospora macrocephala</name>
    <dbReference type="NCBI Taxonomy" id="150177"/>
    <lineage>
        <taxon>Bacteria</taxon>
        <taxon>Bacillati</taxon>
        <taxon>Actinomycetota</taxon>
        <taxon>Actinomycetes</taxon>
        <taxon>Streptosporangiales</taxon>
        <taxon>Streptosporangiaceae</taxon>
        <taxon>Acrocarpospora</taxon>
    </lineage>
</organism>
<keyword evidence="5" id="KW-0547">Nucleotide-binding</keyword>
<gene>
    <name evidence="19" type="ORF">Amac_087110</name>
</gene>
<evidence type="ECO:0000256" key="7">
    <source>
        <dbReference type="ARBA" id="ARBA00022801"/>
    </source>
</evidence>
<evidence type="ECO:0000256" key="12">
    <source>
        <dbReference type="ARBA" id="ARBA00047761"/>
    </source>
</evidence>
<evidence type="ECO:0000313" key="20">
    <source>
        <dbReference type="Proteomes" id="UP000331127"/>
    </source>
</evidence>
<evidence type="ECO:0000256" key="10">
    <source>
        <dbReference type="ARBA" id="ARBA00022912"/>
    </source>
</evidence>
<dbReference type="FunFam" id="3.30.565.10:FF:000028">
    <property type="entry name" value="PAS sensor protein"/>
    <property type="match status" value="1"/>
</dbReference>
<name>A0A5M3X1Y6_9ACTN</name>
<keyword evidence="9" id="KW-0460">Magnesium</keyword>
<dbReference type="Gene3D" id="3.60.40.10">
    <property type="entry name" value="PPM-type phosphatase domain"/>
    <property type="match status" value="1"/>
</dbReference>
<proteinExistence type="predicted"/>
<keyword evidence="20" id="KW-1185">Reference proteome</keyword>
<dbReference type="GO" id="GO:0005524">
    <property type="term" value="F:ATP binding"/>
    <property type="evidence" value="ECO:0007669"/>
    <property type="project" value="UniProtKB-KW"/>
</dbReference>
<dbReference type="InterPro" id="IPR036890">
    <property type="entry name" value="HATPase_C_sf"/>
</dbReference>